<keyword evidence="3" id="KW-0378">Hydrolase</keyword>
<keyword evidence="1" id="KW-0665">Pyrimidine biosynthesis</keyword>
<keyword evidence="4" id="KW-1185">Reference proteome</keyword>
<dbReference type="PANTHER" id="PTHR43668">
    <property type="entry name" value="ALLANTOINASE"/>
    <property type="match status" value="1"/>
</dbReference>
<comment type="caution">
    <text evidence="3">The sequence shown here is derived from an EMBL/GenBank/DDBJ whole genome shotgun (WGS) entry which is preliminary data.</text>
</comment>
<feature type="domain" description="Dihydroorotase catalytic" evidence="2">
    <location>
        <begin position="54"/>
        <end position="236"/>
    </location>
</feature>
<name>A0ABV3ZJI6_9BACT</name>
<gene>
    <name evidence="3" type="ORF">QTN47_21240</name>
</gene>
<dbReference type="EC" id="3.5.2.3" evidence="3"/>
<evidence type="ECO:0000313" key="4">
    <source>
        <dbReference type="Proteomes" id="UP001560573"/>
    </source>
</evidence>
<proteinExistence type="predicted"/>
<dbReference type="CDD" id="cd01317">
    <property type="entry name" value="DHOase_IIa"/>
    <property type="match status" value="1"/>
</dbReference>
<dbReference type="InterPro" id="IPR032466">
    <property type="entry name" value="Metal_Hydrolase"/>
</dbReference>
<evidence type="ECO:0000259" key="2">
    <source>
        <dbReference type="Pfam" id="PF12890"/>
    </source>
</evidence>
<dbReference type="SUPFAM" id="SSF51338">
    <property type="entry name" value="Composite domain of metallo-dependent hydrolases"/>
    <property type="match status" value="1"/>
</dbReference>
<evidence type="ECO:0000256" key="1">
    <source>
        <dbReference type="ARBA" id="ARBA00022975"/>
    </source>
</evidence>
<dbReference type="SUPFAM" id="SSF51556">
    <property type="entry name" value="Metallo-dependent hydrolases"/>
    <property type="match status" value="1"/>
</dbReference>
<reference evidence="3 4" key="1">
    <citation type="submission" date="2023-07" db="EMBL/GenBank/DDBJ databases">
        <authorList>
            <person name="Lian W.-H."/>
        </authorList>
    </citation>
    <scope>NUCLEOTIDE SEQUENCE [LARGE SCALE GENOMIC DNA]</scope>
    <source>
        <strain evidence="3 4">SYSU DXS3180</strain>
    </source>
</reference>
<dbReference type="EMBL" id="JAULBC010000007">
    <property type="protein sequence ID" value="MEX6690047.1"/>
    <property type="molecule type" value="Genomic_DNA"/>
</dbReference>
<dbReference type="RefSeq" id="WP_369331455.1">
    <property type="nucleotide sequence ID" value="NZ_JAULBC010000007.1"/>
</dbReference>
<evidence type="ECO:0000313" key="3">
    <source>
        <dbReference type="EMBL" id="MEX6690047.1"/>
    </source>
</evidence>
<dbReference type="InterPro" id="IPR004722">
    <property type="entry name" value="DHOase"/>
</dbReference>
<dbReference type="Gene3D" id="3.20.20.140">
    <property type="entry name" value="Metal-dependent hydrolases"/>
    <property type="match status" value="1"/>
</dbReference>
<organism evidence="3 4">
    <name type="scientific">Danxiaibacter flavus</name>
    <dbReference type="NCBI Taxonomy" id="3049108"/>
    <lineage>
        <taxon>Bacteria</taxon>
        <taxon>Pseudomonadati</taxon>
        <taxon>Bacteroidota</taxon>
        <taxon>Chitinophagia</taxon>
        <taxon>Chitinophagales</taxon>
        <taxon>Chitinophagaceae</taxon>
        <taxon>Danxiaibacter</taxon>
    </lineage>
</organism>
<dbReference type="PANTHER" id="PTHR43668:SF2">
    <property type="entry name" value="ALLANTOINASE"/>
    <property type="match status" value="1"/>
</dbReference>
<dbReference type="NCBIfam" id="TIGR00857">
    <property type="entry name" value="pyrC_multi"/>
    <property type="match status" value="1"/>
</dbReference>
<dbReference type="Proteomes" id="UP001560573">
    <property type="component" value="Unassembled WGS sequence"/>
</dbReference>
<dbReference type="InterPro" id="IPR024403">
    <property type="entry name" value="DHOase_cat"/>
</dbReference>
<sequence length="421" mass="45323">MNILLRKVTIADPVSAHNSSVKDIFISNGIIQKIADNIDDSADQVVDGQNTTVSPGWVDIFAHFADPGYEFKETLESGANTAAAGGFTRVFVLPNTNPVVQNKTQVEYIVQKSSSLPVYIQPLGSITKNGEGKELAEMYDMQASGAAAFSDGTNPVQSAGLLVKALQYVKAFNGVVVQVPMDKSIGQYGLINEGVVSTRLGLPGIPAMAEEIIIERDLKLAQYANSSIHFTGVSTAKSLEYIREAKEAGIQVTCSVTPYHLYFNDEDLASYDTNLKVTPPIRNKEDVEALKEGVRSGLVDCIASHHLPQDWDNKVCEFEYAKAGMLGLQTAYAVVQSVLPDLSANKIAALFSSNARSIFHLSAASIEEGSQAELTLFKASGTTTLAKETNKSKSSNSPFFDKSLKGEVVGIINKGNIFINK</sequence>
<dbReference type="Gene3D" id="2.30.40.10">
    <property type="entry name" value="Urease, subunit C, domain 1"/>
    <property type="match status" value="1"/>
</dbReference>
<dbReference type="Pfam" id="PF12890">
    <property type="entry name" value="DHOase"/>
    <property type="match status" value="1"/>
</dbReference>
<dbReference type="InterPro" id="IPR011059">
    <property type="entry name" value="Metal-dep_hydrolase_composite"/>
</dbReference>
<accession>A0ABV3ZJI6</accession>
<protein>
    <submittedName>
        <fullName evidence="3">Dihydroorotase</fullName>
        <ecNumber evidence="3">3.5.2.3</ecNumber>
    </submittedName>
</protein>
<dbReference type="InterPro" id="IPR050138">
    <property type="entry name" value="DHOase/Allantoinase_Hydrolase"/>
</dbReference>
<dbReference type="GO" id="GO:0004151">
    <property type="term" value="F:dihydroorotase activity"/>
    <property type="evidence" value="ECO:0007669"/>
    <property type="project" value="UniProtKB-EC"/>
</dbReference>